<comment type="caution">
    <text evidence="1">The sequence shown here is derived from an EMBL/GenBank/DDBJ whole genome shotgun (WGS) entry which is preliminary data.</text>
</comment>
<evidence type="ECO:0000313" key="2">
    <source>
        <dbReference type="Proteomes" id="UP000054251"/>
    </source>
</evidence>
<keyword evidence="2" id="KW-1185">Reference proteome</keyword>
<dbReference type="EMBL" id="LMYN01000009">
    <property type="protein sequence ID" value="KSA03495.1"/>
    <property type="molecule type" value="Genomic_DNA"/>
</dbReference>
<dbReference type="RefSeq" id="XP_015469597.1">
    <property type="nucleotide sequence ID" value="XM_015609641.1"/>
</dbReference>
<evidence type="ECO:0000313" key="1">
    <source>
        <dbReference type="EMBL" id="KSA03495.1"/>
    </source>
</evidence>
<dbReference type="GeneID" id="26837820"/>
<dbReference type="Proteomes" id="UP000054251">
    <property type="component" value="Unassembled WGS sequence"/>
</dbReference>
<proteinExistence type="predicted"/>
<dbReference type="AlphaFoldDB" id="A0A0V1Q4T4"/>
<name>A0A0V1Q4T4_9ASCO</name>
<reference evidence="1 2" key="1">
    <citation type="submission" date="2015-11" db="EMBL/GenBank/DDBJ databases">
        <title>The genome of Debaryomyces fabryi.</title>
        <authorList>
            <person name="Tafer H."/>
            <person name="Lopandic K."/>
        </authorList>
    </citation>
    <scope>NUCLEOTIDE SEQUENCE [LARGE SCALE GENOMIC DNA]</scope>
    <source>
        <strain evidence="1 2">CBS 789</strain>
    </source>
</reference>
<gene>
    <name evidence="1" type="ORF">AC631_00811</name>
</gene>
<sequence length="73" mass="8616">MSSTQVETKMEGAPEKLNAWANRKAKQNEFQDGRITPPYTWKESARDWYKQGLQKNYSDEQVEHNLLLRLPFS</sequence>
<organism evidence="1 2">
    <name type="scientific">Debaryomyces fabryi</name>
    <dbReference type="NCBI Taxonomy" id="58627"/>
    <lineage>
        <taxon>Eukaryota</taxon>
        <taxon>Fungi</taxon>
        <taxon>Dikarya</taxon>
        <taxon>Ascomycota</taxon>
        <taxon>Saccharomycotina</taxon>
        <taxon>Pichiomycetes</taxon>
        <taxon>Debaryomycetaceae</taxon>
        <taxon>Debaryomyces</taxon>
    </lineage>
</organism>
<accession>A0A0V1Q4T4</accession>
<protein>
    <submittedName>
        <fullName evidence="1">Uncharacterized protein</fullName>
    </submittedName>
</protein>